<evidence type="ECO:0000313" key="1">
    <source>
        <dbReference type="EMBL" id="MFA0813846.1"/>
    </source>
</evidence>
<protein>
    <recommendedName>
        <fullName evidence="3">ASCH domain-containing protein</fullName>
    </recommendedName>
</protein>
<accession>A0ABV4P6W5</accession>
<reference evidence="1 2" key="1">
    <citation type="submission" date="2024-08" db="EMBL/GenBank/DDBJ databases">
        <authorList>
            <person name="Ishaq N."/>
        </authorList>
    </citation>
    <scope>NUCLEOTIDE SEQUENCE [LARGE SCALE GENOMIC DNA]</scope>
    <source>
        <strain evidence="1 2">DSM 18651</strain>
    </source>
</reference>
<dbReference type="RefSeq" id="WP_371841679.1">
    <property type="nucleotide sequence ID" value="NZ_JBGMEK010000152.1"/>
</dbReference>
<comment type="caution">
    <text evidence="1">The sequence shown here is derived from an EMBL/GenBank/DDBJ whole genome shotgun (WGS) entry which is preliminary data.</text>
</comment>
<proteinExistence type="predicted"/>
<sequence length="99" mass="11682">MREQSPPIYFEHDDRNYMEGADETFEGKLWRRDGVAVSVRCVHKTFSHYFEALKCSGFNKLPSFRELAVTKEHWDLDPDFFGPLKGYPLHILFKVKVND</sequence>
<organism evidence="1 2">
    <name type="scientific">Microbulbifer epialgicus</name>
    <dbReference type="NCBI Taxonomy" id="393907"/>
    <lineage>
        <taxon>Bacteria</taxon>
        <taxon>Pseudomonadati</taxon>
        <taxon>Pseudomonadota</taxon>
        <taxon>Gammaproteobacteria</taxon>
        <taxon>Cellvibrionales</taxon>
        <taxon>Microbulbiferaceae</taxon>
        <taxon>Microbulbifer</taxon>
    </lineage>
</organism>
<keyword evidence="2" id="KW-1185">Reference proteome</keyword>
<name>A0ABV4P6W5_9GAMM</name>
<dbReference type="EMBL" id="JBGMEK010000152">
    <property type="protein sequence ID" value="MFA0813846.1"/>
    <property type="molecule type" value="Genomic_DNA"/>
</dbReference>
<dbReference type="Proteomes" id="UP001569428">
    <property type="component" value="Unassembled WGS sequence"/>
</dbReference>
<evidence type="ECO:0008006" key="3">
    <source>
        <dbReference type="Google" id="ProtNLM"/>
    </source>
</evidence>
<gene>
    <name evidence="1" type="ORF">ACCI49_23520</name>
</gene>
<evidence type="ECO:0000313" key="2">
    <source>
        <dbReference type="Proteomes" id="UP001569428"/>
    </source>
</evidence>